<reference evidence="5" key="1">
    <citation type="submission" date="2016-10" db="EMBL/GenBank/DDBJ databases">
        <authorList>
            <person name="Varghese N."/>
            <person name="Submissions S."/>
        </authorList>
    </citation>
    <scope>NUCLEOTIDE SEQUENCE [LARGE SCALE GENOMIC DNA]</scope>
    <source>
        <strain evidence="5">DSM 19684</strain>
    </source>
</reference>
<dbReference type="EMBL" id="FNBH01000002">
    <property type="protein sequence ID" value="SDF65824.1"/>
    <property type="molecule type" value="Genomic_DNA"/>
</dbReference>
<dbReference type="RefSeq" id="WP_089873175.1">
    <property type="nucleotide sequence ID" value="NZ_FNBH01000002.1"/>
</dbReference>
<sequence>MTKFYSLLAAVALTVSSNLVAQTATVTIDVASIGGTAVLGTSNYNGGAERTWTTNAIDFGGKAITANAVNAPTSGTAAGTNIQTQANQGVIYNTTALPGKILSVTINSVGTARESSLYGGTTRLVNATAANYDVTGGTQIGTASTTGWTTTDLSGTDYKFFAIKRGASAGYITSIVIVYENPTMAVVDATKGKANLVKNTIVSNELIFGASAKVSVYNTAGQVVKTAEVSENTRLDVSTLAKGTYIVTGLVNGQTVSQKIIKK</sequence>
<evidence type="ECO:0000259" key="3">
    <source>
        <dbReference type="Pfam" id="PF18962"/>
    </source>
</evidence>
<evidence type="ECO:0000313" key="5">
    <source>
        <dbReference type="Proteomes" id="UP000199203"/>
    </source>
</evidence>
<gene>
    <name evidence="4" type="ORF">SAMN05421825_1825</name>
</gene>
<accession>A0A1G7MVQ7</accession>
<evidence type="ECO:0000256" key="2">
    <source>
        <dbReference type="SAM" id="SignalP"/>
    </source>
</evidence>
<feature type="chain" id="PRO_5011477986" evidence="2">
    <location>
        <begin position="22"/>
        <end position="263"/>
    </location>
</feature>
<dbReference type="AlphaFoldDB" id="A0A1G7MVQ7"/>
<dbReference type="STRING" id="454006.SAMN05421825_1825"/>
<protein>
    <submittedName>
        <fullName evidence="4">Por secretion system C-terminal sorting domain-containing protein</fullName>
    </submittedName>
</protein>
<proteinExistence type="predicted"/>
<evidence type="ECO:0000256" key="1">
    <source>
        <dbReference type="ARBA" id="ARBA00022729"/>
    </source>
</evidence>
<dbReference type="Pfam" id="PF18962">
    <property type="entry name" value="Por_Secre_tail"/>
    <property type="match status" value="1"/>
</dbReference>
<dbReference type="NCBIfam" id="TIGR04183">
    <property type="entry name" value="Por_Secre_tail"/>
    <property type="match status" value="1"/>
</dbReference>
<feature type="domain" description="Secretion system C-terminal sorting" evidence="3">
    <location>
        <begin position="207"/>
        <end position="261"/>
    </location>
</feature>
<organism evidence="4 5">
    <name type="scientific">Epilithonimonas hungarica</name>
    <dbReference type="NCBI Taxonomy" id="454006"/>
    <lineage>
        <taxon>Bacteria</taxon>
        <taxon>Pseudomonadati</taxon>
        <taxon>Bacteroidota</taxon>
        <taxon>Flavobacteriia</taxon>
        <taxon>Flavobacteriales</taxon>
        <taxon>Weeksellaceae</taxon>
        <taxon>Chryseobacterium group</taxon>
        <taxon>Epilithonimonas</taxon>
    </lineage>
</organism>
<keyword evidence="5" id="KW-1185">Reference proteome</keyword>
<name>A0A1G7MVQ7_9FLAO</name>
<dbReference type="Proteomes" id="UP000199203">
    <property type="component" value="Unassembled WGS sequence"/>
</dbReference>
<keyword evidence="1 2" id="KW-0732">Signal</keyword>
<evidence type="ECO:0000313" key="4">
    <source>
        <dbReference type="EMBL" id="SDF65824.1"/>
    </source>
</evidence>
<dbReference type="OrthoDB" id="1465721at2"/>
<dbReference type="InterPro" id="IPR026444">
    <property type="entry name" value="Secre_tail"/>
</dbReference>
<feature type="signal peptide" evidence="2">
    <location>
        <begin position="1"/>
        <end position="21"/>
    </location>
</feature>